<keyword evidence="3 5" id="KW-1133">Transmembrane helix</keyword>
<evidence type="ECO:0000256" key="2">
    <source>
        <dbReference type="ARBA" id="ARBA00022692"/>
    </source>
</evidence>
<dbReference type="GO" id="GO:0016020">
    <property type="term" value="C:membrane"/>
    <property type="evidence" value="ECO:0007669"/>
    <property type="project" value="UniProtKB-SubCell"/>
</dbReference>
<dbReference type="Proteomes" id="UP000045706">
    <property type="component" value="Unassembled WGS sequence"/>
</dbReference>
<evidence type="ECO:0000313" key="8">
    <source>
        <dbReference type="Proteomes" id="UP000045706"/>
    </source>
</evidence>
<evidence type="ECO:0000256" key="5">
    <source>
        <dbReference type="SAM" id="Phobius"/>
    </source>
</evidence>
<accession>A0A0G4MD82</accession>
<feature type="domain" description="MARVEL" evidence="6">
    <location>
        <begin position="34"/>
        <end position="151"/>
    </location>
</feature>
<comment type="subcellular location">
    <subcellularLocation>
        <location evidence="1">Membrane</location>
        <topology evidence="1">Multi-pass membrane protein</topology>
    </subcellularLocation>
</comment>
<protein>
    <recommendedName>
        <fullName evidence="6">MARVEL domain-containing protein</fullName>
    </recommendedName>
</protein>
<keyword evidence="2 5" id="KW-0812">Transmembrane</keyword>
<feature type="non-terminal residue" evidence="7">
    <location>
        <position position="193"/>
    </location>
</feature>
<sequence>MPSEEGFLRRKHQGGNRMHDGYWHKGGAGGLIARTILRALQFLLALVIAILYGIDTRDDLSTRTSQWIFAIVAAVLSMMTVLLHLFITVTRYGWCVWDWVIAVFWAAITGVFGTLYLEGQYKEQDGLPPASGRMKVAVWLDLVSMLLWIVTGLLSTIWCCGTRKMRRRIEQDHAKLEQGQGGADGVELGRRST</sequence>
<organism evidence="7 8">
    <name type="scientific">Verticillium longisporum</name>
    <name type="common">Verticillium dahliae var. longisporum</name>
    <dbReference type="NCBI Taxonomy" id="100787"/>
    <lineage>
        <taxon>Eukaryota</taxon>
        <taxon>Fungi</taxon>
        <taxon>Dikarya</taxon>
        <taxon>Ascomycota</taxon>
        <taxon>Pezizomycotina</taxon>
        <taxon>Sordariomycetes</taxon>
        <taxon>Hypocreomycetidae</taxon>
        <taxon>Glomerellales</taxon>
        <taxon>Plectosphaerellaceae</taxon>
        <taxon>Verticillium</taxon>
    </lineage>
</organism>
<feature type="transmembrane region" description="Helical" evidence="5">
    <location>
        <begin position="66"/>
        <end position="87"/>
    </location>
</feature>
<dbReference type="PANTHER" id="PTHR42083:SF1">
    <property type="entry name" value="MARVEL DOMAIN-CONTAINING PROTEIN"/>
    <property type="match status" value="1"/>
</dbReference>
<feature type="transmembrane region" description="Helical" evidence="5">
    <location>
        <begin position="35"/>
        <end position="54"/>
    </location>
</feature>
<feature type="transmembrane region" description="Helical" evidence="5">
    <location>
        <begin position="137"/>
        <end position="160"/>
    </location>
</feature>
<reference evidence="8" key="1">
    <citation type="submission" date="2015-05" db="EMBL/GenBank/DDBJ databases">
        <authorList>
            <person name="Fogelqvist Johan"/>
        </authorList>
    </citation>
    <scope>NUCLEOTIDE SEQUENCE [LARGE SCALE GENOMIC DNA]</scope>
</reference>
<evidence type="ECO:0000313" key="7">
    <source>
        <dbReference type="EMBL" id="CRK32259.1"/>
    </source>
</evidence>
<proteinExistence type="predicted"/>
<evidence type="ECO:0000256" key="4">
    <source>
        <dbReference type="ARBA" id="ARBA00023136"/>
    </source>
</evidence>
<dbReference type="AlphaFoldDB" id="A0A0G4MD82"/>
<feature type="transmembrane region" description="Helical" evidence="5">
    <location>
        <begin position="99"/>
        <end position="117"/>
    </location>
</feature>
<keyword evidence="4 5" id="KW-0472">Membrane</keyword>
<dbReference type="Pfam" id="PF01284">
    <property type="entry name" value="MARVEL"/>
    <property type="match status" value="1"/>
</dbReference>
<dbReference type="EMBL" id="CVQI01024447">
    <property type="protein sequence ID" value="CRK32259.1"/>
    <property type="molecule type" value="Genomic_DNA"/>
</dbReference>
<dbReference type="InterPro" id="IPR008253">
    <property type="entry name" value="Marvel"/>
</dbReference>
<evidence type="ECO:0000256" key="3">
    <source>
        <dbReference type="ARBA" id="ARBA00022989"/>
    </source>
</evidence>
<evidence type="ECO:0000259" key="6">
    <source>
        <dbReference type="Pfam" id="PF01284"/>
    </source>
</evidence>
<name>A0A0G4MD82_VERLO</name>
<dbReference type="PANTHER" id="PTHR42083">
    <property type="entry name" value="MARVEL DOMAIN-CONTAINING PROTEIN"/>
    <property type="match status" value="1"/>
</dbReference>
<evidence type="ECO:0000256" key="1">
    <source>
        <dbReference type="ARBA" id="ARBA00004141"/>
    </source>
</evidence>
<gene>
    <name evidence="7" type="ORF">BN1723_014597</name>
</gene>